<dbReference type="InterPro" id="IPR043744">
    <property type="entry name" value="DUF5689"/>
</dbReference>
<feature type="chain" id="PRO_5045267306" description="DUF5689 domain-containing protein" evidence="1">
    <location>
        <begin position="24"/>
        <end position="468"/>
    </location>
</feature>
<accession>A0ABY3MB58</accession>
<dbReference type="PROSITE" id="PS51257">
    <property type="entry name" value="PROKAR_LIPOPROTEIN"/>
    <property type="match status" value="1"/>
</dbReference>
<proteinExistence type="predicted"/>
<dbReference type="EMBL" id="VSKN01000007">
    <property type="protein sequence ID" value="TYC13525.1"/>
    <property type="molecule type" value="Genomic_DNA"/>
</dbReference>
<sequence length="468" mass="51235">MKTNKLLNLIMSLVAFLALSSCVEDDDFTIPSSLADEENAALVALLETGTEVDMAFVQGLYTSGTAQLITSNIYVKGYVSSSDVTGNFYKEFYMQDAPSAPTKTLKVVLNQTDSYNQFNKGRAVYIKLKGLYVGEERVGNGVYTIGGDIEYGAFGTTVAQLIDNQIKSNILRSTITKDIIPLPKTFSTIGSSNIGMLVSVDNVEFVNDLAGESYLETNETYDTQREMISCEADGYGSFQLETSSFASFKQEPLPVGNGTITAVVVKTYNGSQLVLALNSTDDVNFTNARCSPPDLTDSNIVFYEDFEASVDGTDLDLPGWTNFSEVGSRVWKEVFFEGNGLAEFGSFNSQDVENIAWLIAPNITTGSQNNMFFKFRSAHHHLESNDNTLEVYLSTDFDGIDVLGATWNPLNVTVPTTANNWYEFVDSGLIDISNYSGGFFIAFKVTGSGTELDLDGSYQIDDFKVFAN</sequence>
<reference evidence="3 4" key="1">
    <citation type="submission" date="2019-08" db="EMBL/GenBank/DDBJ databases">
        <title>Genomes of Antarctic Bizionia species.</title>
        <authorList>
            <person name="Bowman J.P."/>
        </authorList>
    </citation>
    <scope>NUCLEOTIDE SEQUENCE [LARGE SCALE GENOMIC DNA]</scope>
    <source>
        <strain evidence="3 4">IC164</strain>
    </source>
</reference>
<dbReference type="Gene3D" id="2.60.120.200">
    <property type="match status" value="1"/>
</dbReference>
<evidence type="ECO:0000259" key="2">
    <source>
        <dbReference type="Pfam" id="PF18942"/>
    </source>
</evidence>
<dbReference type="Pfam" id="PF18942">
    <property type="entry name" value="DUF5689"/>
    <property type="match status" value="1"/>
</dbReference>
<evidence type="ECO:0000256" key="1">
    <source>
        <dbReference type="SAM" id="SignalP"/>
    </source>
</evidence>
<keyword evidence="4" id="KW-1185">Reference proteome</keyword>
<gene>
    <name evidence="3" type="ORF">ES677_07265</name>
</gene>
<feature type="domain" description="DUF5689" evidence="2">
    <location>
        <begin position="51"/>
        <end position="283"/>
    </location>
</feature>
<comment type="caution">
    <text evidence="3">The sequence shown here is derived from an EMBL/GenBank/DDBJ whole genome shotgun (WGS) entry which is preliminary data.</text>
</comment>
<name>A0ABY3MB58_9FLAO</name>
<dbReference type="RefSeq" id="WP_148380892.1">
    <property type="nucleotide sequence ID" value="NZ_VSKN01000007.1"/>
</dbReference>
<evidence type="ECO:0000313" key="3">
    <source>
        <dbReference type="EMBL" id="TYC13525.1"/>
    </source>
</evidence>
<feature type="signal peptide" evidence="1">
    <location>
        <begin position="1"/>
        <end position="23"/>
    </location>
</feature>
<evidence type="ECO:0000313" key="4">
    <source>
        <dbReference type="Proteomes" id="UP000323621"/>
    </source>
</evidence>
<keyword evidence="1" id="KW-0732">Signal</keyword>
<dbReference type="Proteomes" id="UP000323621">
    <property type="component" value="Unassembled WGS sequence"/>
</dbReference>
<dbReference type="NCBIfam" id="NF038128">
    <property type="entry name" value="choice_anch_J"/>
    <property type="match status" value="1"/>
</dbReference>
<protein>
    <recommendedName>
        <fullName evidence="2">DUF5689 domain-containing protein</fullName>
    </recommendedName>
</protein>
<organism evidence="3 4">
    <name type="scientific">Bizionia gelidisalsuginis</name>
    <dbReference type="NCBI Taxonomy" id="291188"/>
    <lineage>
        <taxon>Bacteria</taxon>
        <taxon>Pseudomonadati</taxon>
        <taxon>Bacteroidota</taxon>
        <taxon>Flavobacteriia</taxon>
        <taxon>Flavobacteriales</taxon>
        <taxon>Flavobacteriaceae</taxon>
        <taxon>Bizionia</taxon>
    </lineage>
</organism>